<proteinExistence type="predicted"/>
<comment type="caution">
    <text evidence="2">The sequence shown here is derived from an EMBL/GenBank/DDBJ whole genome shotgun (WGS) entry which is preliminary data.</text>
</comment>
<gene>
    <name evidence="2" type="ORF">SAMN06264868_10263</name>
</gene>
<dbReference type="InterPro" id="IPR003156">
    <property type="entry name" value="DHHA1_dom"/>
</dbReference>
<evidence type="ECO:0000259" key="1">
    <source>
        <dbReference type="Pfam" id="PF02272"/>
    </source>
</evidence>
<organism evidence="2 3">
    <name type="scientific">Venenivibrio stagnispumantis</name>
    <dbReference type="NCBI Taxonomy" id="407998"/>
    <lineage>
        <taxon>Bacteria</taxon>
        <taxon>Pseudomonadati</taxon>
        <taxon>Aquificota</taxon>
        <taxon>Aquificia</taxon>
        <taxon>Aquificales</taxon>
        <taxon>Hydrogenothermaceae</taxon>
        <taxon>Venenivibrio</taxon>
    </lineage>
</organism>
<evidence type="ECO:0000313" key="3">
    <source>
        <dbReference type="Proteomes" id="UP001157947"/>
    </source>
</evidence>
<dbReference type="Pfam" id="PF02272">
    <property type="entry name" value="DHHA1"/>
    <property type="match status" value="1"/>
</dbReference>
<dbReference type="SUPFAM" id="SSF64182">
    <property type="entry name" value="DHH phosphoesterases"/>
    <property type="match status" value="1"/>
</dbReference>
<dbReference type="Gene3D" id="3.10.310.30">
    <property type="match status" value="1"/>
</dbReference>
<sequence length="285" mass="32728">MTVCIYHKNCNDGSTAAAILLTKFPDCKLFAFDHGYKDEDMENLLNNIEEGDIVYIVDFALRSEKDYEKIFQKAKEIINLDHHITVKDKLQQIAQKYPNFKFIFDNNKSGASITWQYLYGDNYPEFVKLVEDKDIWKWEYGEKTKYLNAFLTMYTDKPEEIKNMLNQDINQLLEKGKIISDYNDFLINRFVEKAKELPLKIGDYIVKGYNACLFQSEIGNLLSTQNDQAVALFNFSGINVKLSFRSLDHHNPSAADLAQILGGGGHRNASGAMITVSEFIKLINI</sequence>
<dbReference type="GO" id="GO:0003676">
    <property type="term" value="F:nucleic acid binding"/>
    <property type="evidence" value="ECO:0007669"/>
    <property type="project" value="InterPro"/>
</dbReference>
<keyword evidence="3" id="KW-1185">Reference proteome</keyword>
<feature type="domain" description="DHHA1" evidence="1">
    <location>
        <begin position="219"/>
        <end position="280"/>
    </location>
</feature>
<dbReference type="PANTHER" id="PTHR42146:SF1">
    <property type="entry name" value="OLIGORIBONUCLEASE NRNB"/>
    <property type="match status" value="1"/>
</dbReference>
<dbReference type="PANTHER" id="PTHR42146">
    <property type="entry name" value="3',5'-CYCLIC-NUCLEOTIDE PHOSPHODIESTERASE"/>
    <property type="match status" value="1"/>
</dbReference>
<name>A0AA45WJ72_9AQUI</name>
<reference evidence="2" key="1">
    <citation type="submission" date="2017-05" db="EMBL/GenBank/DDBJ databases">
        <authorList>
            <person name="Varghese N."/>
            <person name="Submissions S."/>
        </authorList>
    </citation>
    <scope>NUCLEOTIDE SEQUENCE</scope>
    <source>
        <strain evidence="2">DSM 18763</strain>
    </source>
</reference>
<dbReference type="EMBL" id="FXTX01000002">
    <property type="protein sequence ID" value="SMP02341.1"/>
    <property type="molecule type" value="Genomic_DNA"/>
</dbReference>
<dbReference type="InterPro" id="IPR038763">
    <property type="entry name" value="DHH_sf"/>
</dbReference>
<evidence type="ECO:0000313" key="2">
    <source>
        <dbReference type="EMBL" id="SMP02341.1"/>
    </source>
</evidence>
<dbReference type="Proteomes" id="UP001157947">
    <property type="component" value="Unassembled WGS sequence"/>
</dbReference>
<dbReference type="InterPro" id="IPR052968">
    <property type="entry name" value="Nucleotide_metab_enz"/>
</dbReference>
<protein>
    <submittedName>
        <fullName evidence="2">Oligoribonuclease NrnB or cAMP/cGMP phosphodiesterase, DHH superfamily</fullName>
    </submittedName>
</protein>
<accession>A0AA45WJ72</accession>
<dbReference type="RefSeq" id="WP_265133450.1">
    <property type="nucleotide sequence ID" value="NZ_FXTX01000002.1"/>
</dbReference>
<dbReference type="AlphaFoldDB" id="A0AA45WJ72"/>